<dbReference type="EMBL" id="RZUI01000002">
    <property type="protein sequence ID" value="KAA8831638.1"/>
    <property type="molecule type" value="Genomic_DNA"/>
</dbReference>
<protein>
    <submittedName>
        <fullName evidence="1">Uncharacterized protein</fullName>
    </submittedName>
</protein>
<reference evidence="1 2" key="1">
    <citation type="journal article" date="2019" name="Syst. Appl. Microbiol.">
        <title>Characterization of Bifidobacterium species in feaces of the Egyptian fruit bat: Description of B. vespertilionis sp. nov. and B. rousetti sp. nov.</title>
        <authorList>
            <person name="Modesto M."/>
            <person name="Satti M."/>
            <person name="Watanabe K."/>
            <person name="Puglisi E."/>
            <person name="Morelli L."/>
            <person name="Huang C.-H."/>
            <person name="Liou J.-S."/>
            <person name="Miyashita M."/>
            <person name="Tamura T."/>
            <person name="Saito S."/>
            <person name="Mori K."/>
            <person name="Huang L."/>
            <person name="Sciavilla P."/>
            <person name="Sandri C."/>
            <person name="Spiezio C."/>
            <person name="Vitali F."/>
            <person name="Cavalieri D."/>
            <person name="Perpetuini G."/>
            <person name="Tofalo R."/>
            <person name="Bonetti A."/>
            <person name="Arita M."/>
            <person name="Mattarelli P."/>
        </authorList>
    </citation>
    <scope>NUCLEOTIDE SEQUENCE [LARGE SCALE GENOMIC DNA]</scope>
    <source>
        <strain evidence="1 2">RST7</strain>
    </source>
</reference>
<name>A0A5M9ZPA1_9BIFI</name>
<proteinExistence type="predicted"/>
<sequence>MRAYATRNDAVFWEIVTPLGEWASSFDIEAIADQVIDSFDDGGLPRYRCTVSADDFWAIVSDYETVVA</sequence>
<evidence type="ECO:0000313" key="2">
    <source>
        <dbReference type="Proteomes" id="UP000412028"/>
    </source>
</evidence>
<dbReference type="OrthoDB" id="572586at2"/>
<accession>A0A5M9ZPA1</accession>
<dbReference type="RefSeq" id="WP_150380811.1">
    <property type="nucleotide sequence ID" value="NZ_RZUI01000002.1"/>
</dbReference>
<dbReference type="AlphaFoldDB" id="A0A5M9ZPA1"/>
<organism evidence="1 2">
    <name type="scientific">Bifidobacterium tissieri</name>
    <dbReference type="NCBI Taxonomy" id="1630162"/>
    <lineage>
        <taxon>Bacteria</taxon>
        <taxon>Bacillati</taxon>
        <taxon>Actinomycetota</taxon>
        <taxon>Actinomycetes</taxon>
        <taxon>Bifidobacteriales</taxon>
        <taxon>Bifidobacteriaceae</taxon>
        <taxon>Bifidobacterium</taxon>
    </lineage>
</organism>
<comment type="caution">
    <text evidence="1">The sequence shown here is derived from an EMBL/GenBank/DDBJ whole genome shotgun (WGS) entry which is preliminary data.</text>
</comment>
<evidence type="ECO:0000313" key="1">
    <source>
        <dbReference type="EMBL" id="KAA8831638.1"/>
    </source>
</evidence>
<gene>
    <name evidence="1" type="ORF">EMO89_02615</name>
</gene>
<dbReference type="Proteomes" id="UP000412028">
    <property type="component" value="Unassembled WGS sequence"/>
</dbReference>